<evidence type="ECO:0000313" key="1">
    <source>
        <dbReference type="EMBL" id="CAA6799546.1"/>
    </source>
</evidence>
<dbReference type="AlphaFoldDB" id="A0A6S6RV07"/>
<dbReference type="Pfam" id="PF25283">
    <property type="entry name" value="DUF7873"/>
    <property type="match status" value="1"/>
</dbReference>
<name>A0A6S6RV07_9BACT</name>
<proteinExistence type="predicted"/>
<accession>A0A6S6RV07</accession>
<reference evidence="1" key="1">
    <citation type="submission" date="2020-01" db="EMBL/GenBank/DDBJ databases">
        <authorList>
            <person name="Meier V. D."/>
            <person name="Meier V D."/>
        </authorList>
    </citation>
    <scope>NUCLEOTIDE SEQUENCE</scope>
    <source>
        <strain evidence="1">HLG_WM_MAG_10</strain>
    </source>
</reference>
<dbReference type="EMBL" id="CACVAQ010000037">
    <property type="protein sequence ID" value="CAA6799546.1"/>
    <property type="molecule type" value="Genomic_DNA"/>
</dbReference>
<sequence>MANKLHELLALEQDRKNKGNQAIGETKKLFEKKAPHFDGMTKRYVSMEENSEQIPDERKEIVTTVKASLEEAIALISKGIDAHLSKEETNASGVARAELIVGDTKLGTFSATSLLALESHLNKLKDLYAQIPILETTKKWQLDTQQGIYRTEEEVKFRSVKRPKVIVKYEATKEHPAQTELLYLDFQVGKYETVYTSGRIPLAQKNEMVLRVNQLLEAAKVARSKANNVEVKNIKLAKKVFDFIHKDIL</sequence>
<protein>
    <submittedName>
        <fullName evidence="1">Uncharacterized protein</fullName>
    </submittedName>
</protein>
<organism evidence="1">
    <name type="scientific">uncultured Aureispira sp</name>
    <dbReference type="NCBI Taxonomy" id="1331704"/>
    <lineage>
        <taxon>Bacteria</taxon>
        <taxon>Pseudomonadati</taxon>
        <taxon>Bacteroidota</taxon>
        <taxon>Saprospiria</taxon>
        <taxon>Saprospirales</taxon>
        <taxon>Saprospiraceae</taxon>
        <taxon>Aureispira</taxon>
        <taxon>environmental samples</taxon>
    </lineage>
</organism>
<gene>
    <name evidence="1" type="ORF">HELGO_WM29546</name>
</gene>
<dbReference type="InterPro" id="IPR057195">
    <property type="entry name" value="DUF7873"/>
</dbReference>